<evidence type="ECO:0000256" key="7">
    <source>
        <dbReference type="ARBA" id="ARBA00022801"/>
    </source>
</evidence>
<name>A0AAE2BT69_9LAMI</name>
<comment type="caution">
    <text evidence="12">The sequence shown here is derived from an EMBL/GenBank/DDBJ whole genome shotgun (WGS) entry which is preliminary data.</text>
</comment>
<dbReference type="InterPro" id="IPR021109">
    <property type="entry name" value="Peptidase_aspartic_dom_sf"/>
</dbReference>
<evidence type="ECO:0000256" key="1">
    <source>
        <dbReference type="ARBA" id="ARBA00004606"/>
    </source>
</evidence>
<keyword evidence="3" id="KW-0645">Protease</keyword>
<sequence length="914" mass="102715">MKSAQAWRLGIKDAPILPMPRQRGHLKKPTWIIVLVSLVSFFLICAYVYPPHNSAACYVFSSHGCKGFKSWLPPKPARELTDDEIASRIVIREMLKMPPAISLNPKIAFLFLTPGALPFERLWDKFFQGHEGRFSVYVHASKDKPVHFSRYFINREIRSDTVVWGKISMVDAERRLLANALKDPNNEHFVLLSDSCIPLRGFDYVYNYLMNTNVSFIDCFEDPGPHGTGRYIEYMLPEVEKKDFRKGAQWFTMKRQHAIIIMADSLYYSKFREYCKDLSTSPAASFSFCTIAIYVGILIEIWMPLSHFTEPVLSCISLIKQPGMEGRNCYSDEHYLPTFFYMLDPGGIANWSVTHVDWSEMKWHPKSYRAQDVTFQLMRNITSIIDSVHVTSDERWDNNFSNDSLVDSSFAVDPLFSISGVAPAVVKQVMLYRTGCSPRWLLVECKGGWQRTKVTPIPTKAIFLPEISTPNWEDRDVVKLLLAAVLAVTFHVLLVTSKTGAIIPLRNKLALRLIHRDSIALLPFNKPKPSFPDHAIQAINSSRTCPENYSNTKISRSSVSLHDISAPVVPMEDGSIFLVNISIGEPPLPQLLAMDTGSQLIWVHCTHCEGCNNVFDPKLSSTYTQLSSNSPECDKFVQSHHDRESQCSYAIRYNDESTSRGVLAMEKFTFVTSTGGTVEVPDIVFGCALATKGSVGDLNGILGLEAPERYYFAAGTGNKFSYCIGNISDTEYMYNQLILGDGAVIQGDSTPLQTIDRQYIVTLEGISVGGKQLAIFDQGEFHFNVTVDSGTTYTHLVQSAYKPLMTEVKNLVNGVLEPAKVRNGENQLCYLGDLERDLIGFPLVTLHLAEGSNVDLDVEAMFQRSTDGSAFCMAVVESRENIIGVRAQQFYNVGFDLDAKRVSFQRIDCELLED</sequence>
<feature type="domain" description="Peptidase A1" evidence="11">
    <location>
        <begin position="577"/>
        <end position="905"/>
    </location>
</feature>
<dbReference type="SUPFAM" id="SSF50630">
    <property type="entry name" value="Acid proteases"/>
    <property type="match status" value="1"/>
</dbReference>
<dbReference type="InterPro" id="IPR032799">
    <property type="entry name" value="TAXi_C"/>
</dbReference>
<evidence type="ECO:0000313" key="13">
    <source>
        <dbReference type="Proteomes" id="UP001289374"/>
    </source>
</evidence>
<protein>
    <submittedName>
        <fullName evidence="12">Glycosyltransferase BC10</fullName>
    </submittedName>
</protein>
<dbReference type="Pfam" id="PF02485">
    <property type="entry name" value="Branch"/>
    <property type="match status" value="1"/>
</dbReference>
<organism evidence="12 13">
    <name type="scientific">Sesamum angolense</name>
    <dbReference type="NCBI Taxonomy" id="2727404"/>
    <lineage>
        <taxon>Eukaryota</taxon>
        <taxon>Viridiplantae</taxon>
        <taxon>Streptophyta</taxon>
        <taxon>Embryophyta</taxon>
        <taxon>Tracheophyta</taxon>
        <taxon>Spermatophyta</taxon>
        <taxon>Magnoliopsida</taxon>
        <taxon>eudicotyledons</taxon>
        <taxon>Gunneridae</taxon>
        <taxon>Pentapetalae</taxon>
        <taxon>asterids</taxon>
        <taxon>lamiids</taxon>
        <taxon>Lamiales</taxon>
        <taxon>Pedaliaceae</taxon>
        <taxon>Sesamum</taxon>
    </lineage>
</organism>
<dbReference type="PANTHER" id="PTHR31042:SF150">
    <property type="entry name" value="OS06G0661900 PROTEIN"/>
    <property type="match status" value="1"/>
</dbReference>
<gene>
    <name evidence="12" type="ORF">Sango_1506100</name>
</gene>
<dbReference type="GO" id="GO:0016020">
    <property type="term" value="C:membrane"/>
    <property type="evidence" value="ECO:0007669"/>
    <property type="project" value="UniProtKB-SubCell"/>
</dbReference>
<keyword evidence="13" id="KW-1185">Reference proteome</keyword>
<dbReference type="InterPro" id="IPR033121">
    <property type="entry name" value="PEPTIDASE_A1"/>
</dbReference>
<keyword evidence="5" id="KW-0808">Transferase</keyword>
<keyword evidence="8 10" id="KW-0472">Membrane</keyword>
<reference evidence="12" key="2">
    <citation type="journal article" date="2024" name="Plant">
        <title>Genomic evolution and insights into agronomic trait innovations of Sesamum species.</title>
        <authorList>
            <person name="Miao H."/>
            <person name="Wang L."/>
            <person name="Qu L."/>
            <person name="Liu H."/>
            <person name="Sun Y."/>
            <person name="Le M."/>
            <person name="Wang Q."/>
            <person name="Wei S."/>
            <person name="Zheng Y."/>
            <person name="Lin W."/>
            <person name="Duan Y."/>
            <person name="Cao H."/>
            <person name="Xiong S."/>
            <person name="Wang X."/>
            <person name="Wei L."/>
            <person name="Li C."/>
            <person name="Ma Q."/>
            <person name="Ju M."/>
            <person name="Zhao R."/>
            <person name="Li G."/>
            <person name="Mu C."/>
            <person name="Tian Q."/>
            <person name="Mei H."/>
            <person name="Zhang T."/>
            <person name="Gao T."/>
            <person name="Zhang H."/>
        </authorList>
    </citation>
    <scope>NUCLEOTIDE SEQUENCE</scope>
    <source>
        <strain evidence="12">K16</strain>
    </source>
</reference>
<dbReference type="AlphaFoldDB" id="A0AAE2BT69"/>
<evidence type="ECO:0000256" key="4">
    <source>
        <dbReference type="ARBA" id="ARBA00022676"/>
    </source>
</evidence>
<dbReference type="InterPro" id="IPR034161">
    <property type="entry name" value="Pepsin-like_plant"/>
</dbReference>
<keyword evidence="10" id="KW-1133">Transmembrane helix</keyword>
<dbReference type="PROSITE" id="PS51767">
    <property type="entry name" value="PEPTIDASE_A1"/>
    <property type="match status" value="1"/>
</dbReference>
<dbReference type="GO" id="GO:0016757">
    <property type="term" value="F:glycosyltransferase activity"/>
    <property type="evidence" value="ECO:0007669"/>
    <property type="project" value="UniProtKB-KW"/>
</dbReference>
<keyword evidence="7" id="KW-0378">Hydrolase</keyword>
<dbReference type="GO" id="GO:0004190">
    <property type="term" value="F:aspartic-type endopeptidase activity"/>
    <property type="evidence" value="ECO:0007669"/>
    <property type="project" value="UniProtKB-KW"/>
</dbReference>
<dbReference type="Pfam" id="PF14543">
    <property type="entry name" value="TAXi_N"/>
    <property type="match status" value="1"/>
</dbReference>
<proteinExistence type="inferred from homology"/>
<evidence type="ECO:0000256" key="6">
    <source>
        <dbReference type="ARBA" id="ARBA00022750"/>
    </source>
</evidence>
<evidence type="ECO:0000256" key="3">
    <source>
        <dbReference type="ARBA" id="ARBA00022670"/>
    </source>
</evidence>
<keyword evidence="6" id="KW-0064">Aspartyl protease</keyword>
<feature type="transmembrane region" description="Helical" evidence="10">
    <location>
        <begin position="29"/>
        <end position="49"/>
    </location>
</feature>
<dbReference type="GO" id="GO:0006508">
    <property type="term" value="P:proteolysis"/>
    <property type="evidence" value="ECO:0007669"/>
    <property type="project" value="UniProtKB-KW"/>
</dbReference>
<evidence type="ECO:0000256" key="10">
    <source>
        <dbReference type="SAM" id="Phobius"/>
    </source>
</evidence>
<evidence type="ECO:0000313" key="12">
    <source>
        <dbReference type="EMBL" id="KAK4396695.1"/>
    </source>
</evidence>
<dbReference type="InterPro" id="IPR032861">
    <property type="entry name" value="TAXi_N"/>
</dbReference>
<keyword evidence="4" id="KW-0328">Glycosyltransferase</keyword>
<dbReference type="FunFam" id="2.40.70.10:FF:000033">
    <property type="entry name" value="Aspartyl protease family protein"/>
    <property type="match status" value="1"/>
</dbReference>
<evidence type="ECO:0000256" key="9">
    <source>
        <dbReference type="ARBA" id="ARBA00023180"/>
    </source>
</evidence>
<evidence type="ECO:0000256" key="8">
    <source>
        <dbReference type="ARBA" id="ARBA00023136"/>
    </source>
</evidence>
<dbReference type="Proteomes" id="UP001289374">
    <property type="component" value="Unassembled WGS sequence"/>
</dbReference>
<dbReference type="InterPro" id="IPR044174">
    <property type="entry name" value="BC10-like"/>
</dbReference>
<dbReference type="PANTHER" id="PTHR31042">
    <property type="entry name" value="CORE-2/I-BRANCHING BETA-1,6-N-ACETYLGLUCOSAMINYLTRANSFERASE FAMILY PROTEIN-RELATED"/>
    <property type="match status" value="1"/>
</dbReference>
<evidence type="ECO:0000256" key="5">
    <source>
        <dbReference type="ARBA" id="ARBA00022679"/>
    </source>
</evidence>
<evidence type="ECO:0000259" key="11">
    <source>
        <dbReference type="PROSITE" id="PS51767"/>
    </source>
</evidence>
<dbReference type="CDD" id="cd05476">
    <property type="entry name" value="pepsin_A_like_plant"/>
    <property type="match status" value="1"/>
</dbReference>
<dbReference type="InterPro" id="IPR003406">
    <property type="entry name" value="Glyco_trans_14"/>
</dbReference>
<accession>A0AAE2BT69</accession>
<evidence type="ECO:0000256" key="2">
    <source>
        <dbReference type="ARBA" id="ARBA00007447"/>
    </source>
</evidence>
<dbReference type="EMBL" id="JACGWL010000008">
    <property type="protein sequence ID" value="KAK4396695.1"/>
    <property type="molecule type" value="Genomic_DNA"/>
</dbReference>
<comment type="subcellular location">
    <subcellularLocation>
        <location evidence="1">Membrane</location>
        <topology evidence="1">Single-pass type II membrane protein</topology>
    </subcellularLocation>
</comment>
<reference evidence="12" key="1">
    <citation type="submission" date="2020-06" db="EMBL/GenBank/DDBJ databases">
        <authorList>
            <person name="Li T."/>
            <person name="Hu X."/>
            <person name="Zhang T."/>
            <person name="Song X."/>
            <person name="Zhang H."/>
            <person name="Dai N."/>
            <person name="Sheng W."/>
            <person name="Hou X."/>
            <person name="Wei L."/>
        </authorList>
    </citation>
    <scope>NUCLEOTIDE SEQUENCE</scope>
    <source>
        <strain evidence="12">K16</strain>
        <tissue evidence="12">Leaf</tissue>
    </source>
</reference>
<dbReference type="Gene3D" id="2.40.70.10">
    <property type="entry name" value="Acid Proteases"/>
    <property type="match status" value="2"/>
</dbReference>
<comment type="similarity">
    <text evidence="2">Belongs to the peptidase A1 family.</text>
</comment>
<keyword evidence="10" id="KW-0812">Transmembrane</keyword>
<keyword evidence="9" id="KW-0325">Glycoprotein</keyword>
<dbReference type="Pfam" id="PF14541">
    <property type="entry name" value="TAXi_C"/>
    <property type="match status" value="1"/>
</dbReference>